<dbReference type="CDD" id="cd07067">
    <property type="entry name" value="HP_PGM_like"/>
    <property type="match status" value="1"/>
</dbReference>
<reference evidence="4" key="1">
    <citation type="journal article" date="2002" name="Science">
        <title>The draft genome of Ciona intestinalis: insights into chordate and vertebrate origins.</title>
        <authorList>
            <person name="Dehal P."/>
            <person name="Satou Y."/>
            <person name="Campbell R.K."/>
            <person name="Chapman J."/>
            <person name="Degnan B."/>
            <person name="De Tomaso A."/>
            <person name="Davidson B."/>
            <person name="Di Gregorio A."/>
            <person name="Gelpke M."/>
            <person name="Goodstein D.M."/>
            <person name="Harafuji N."/>
            <person name="Hastings K.E."/>
            <person name="Ho I."/>
            <person name="Hotta K."/>
            <person name="Huang W."/>
            <person name="Kawashima T."/>
            <person name="Lemaire P."/>
            <person name="Martinez D."/>
            <person name="Meinertzhagen I.A."/>
            <person name="Necula S."/>
            <person name="Nonaka M."/>
            <person name="Putnam N."/>
            <person name="Rash S."/>
            <person name="Saiga H."/>
            <person name="Satake M."/>
            <person name="Terry A."/>
            <person name="Yamada L."/>
            <person name="Wang H.G."/>
            <person name="Awazu S."/>
            <person name="Azumi K."/>
            <person name="Boore J."/>
            <person name="Branno M."/>
            <person name="Chin-Bow S."/>
            <person name="DeSantis R."/>
            <person name="Doyle S."/>
            <person name="Francino P."/>
            <person name="Keys D.N."/>
            <person name="Haga S."/>
            <person name="Hayashi H."/>
            <person name="Hino K."/>
            <person name="Imai K.S."/>
            <person name="Inaba K."/>
            <person name="Kano S."/>
            <person name="Kobayashi K."/>
            <person name="Kobayashi M."/>
            <person name="Lee B.I."/>
            <person name="Makabe K.W."/>
            <person name="Manohar C."/>
            <person name="Matassi G."/>
            <person name="Medina M."/>
            <person name="Mochizuki Y."/>
            <person name="Mount S."/>
            <person name="Morishita T."/>
            <person name="Miura S."/>
            <person name="Nakayama A."/>
            <person name="Nishizaka S."/>
            <person name="Nomoto H."/>
            <person name="Ohta F."/>
            <person name="Oishi K."/>
            <person name="Rigoutsos I."/>
            <person name="Sano M."/>
            <person name="Sasaki A."/>
            <person name="Sasakura Y."/>
            <person name="Shoguchi E."/>
            <person name="Shin-i T."/>
            <person name="Spagnuolo A."/>
            <person name="Stainier D."/>
            <person name="Suzuki M.M."/>
            <person name="Tassy O."/>
            <person name="Takatori N."/>
            <person name="Tokuoka M."/>
            <person name="Yagi K."/>
            <person name="Yoshizaki F."/>
            <person name="Wada S."/>
            <person name="Zhang C."/>
            <person name="Hyatt P.D."/>
            <person name="Larimer F."/>
            <person name="Detter C."/>
            <person name="Doggett N."/>
            <person name="Glavina T."/>
            <person name="Hawkins T."/>
            <person name="Richardson P."/>
            <person name="Lucas S."/>
            <person name="Kohara Y."/>
            <person name="Levine M."/>
            <person name="Satoh N."/>
            <person name="Rokhsar D.S."/>
        </authorList>
    </citation>
    <scope>NUCLEOTIDE SEQUENCE [LARGE SCALE GENOMIC DNA]</scope>
</reference>
<dbReference type="EMBL" id="EAAA01001960">
    <property type="status" value="NOT_ANNOTATED_CDS"/>
    <property type="molecule type" value="Genomic_DNA"/>
</dbReference>
<evidence type="ECO:0000256" key="2">
    <source>
        <dbReference type="PIRSR" id="PIRSR613078-2"/>
    </source>
</evidence>
<dbReference type="FunCoup" id="F6YC04">
    <property type="interactions" value="7"/>
</dbReference>
<dbReference type="GO" id="GO:0045820">
    <property type="term" value="P:negative regulation of glycolytic process"/>
    <property type="evidence" value="ECO:0000318"/>
    <property type="project" value="GO_Central"/>
</dbReference>
<evidence type="ECO:0000313" key="4">
    <source>
        <dbReference type="Proteomes" id="UP000008144"/>
    </source>
</evidence>
<dbReference type="Gene3D" id="3.40.50.1240">
    <property type="entry name" value="Phosphoglycerate mutase-like"/>
    <property type="match status" value="1"/>
</dbReference>
<dbReference type="OMA" id="YMSIAMK"/>
<dbReference type="SUPFAM" id="SSF53254">
    <property type="entry name" value="Phosphoglycerate mutase-like"/>
    <property type="match status" value="1"/>
</dbReference>
<dbReference type="InterPro" id="IPR051695">
    <property type="entry name" value="Phosphoglycerate_Mutase"/>
</dbReference>
<feature type="binding site" evidence="2">
    <location>
        <begin position="15"/>
        <end position="22"/>
    </location>
    <ligand>
        <name>substrate</name>
    </ligand>
</feature>
<dbReference type="InterPro" id="IPR029033">
    <property type="entry name" value="His_PPase_superfam"/>
</dbReference>
<dbReference type="GeneTree" id="ENSGT00940000163946"/>
<protein>
    <submittedName>
        <fullName evidence="3">Fructose-2,6-bisphosphatase TIGAR-like</fullName>
    </submittedName>
</protein>
<evidence type="ECO:0000256" key="1">
    <source>
        <dbReference type="ARBA" id="ARBA00022801"/>
    </source>
</evidence>
<dbReference type="GO" id="GO:0043456">
    <property type="term" value="P:regulation of pentose-phosphate shunt"/>
    <property type="evidence" value="ECO:0000318"/>
    <property type="project" value="GO_Central"/>
</dbReference>
<name>F6YC04_CIOIN</name>
<dbReference type="SMART" id="SM00855">
    <property type="entry name" value="PGAM"/>
    <property type="match status" value="1"/>
</dbReference>
<reference evidence="3" key="4">
    <citation type="submission" date="2025-09" db="UniProtKB">
        <authorList>
            <consortium name="Ensembl"/>
        </authorList>
    </citation>
    <scope>IDENTIFICATION</scope>
</reference>
<dbReference type="PANTHER" id="PTHR46517:SF1">
    <property type="entry name" value="FRUCTOSE-2,6-BISPHOSPHATASE TIGAR"/>
    <property type="match status" value="1"/>
</dbReference>
<keyword evidence="4" id="KW-1185">Reference proteome</keyword>
<reference evidence="3" key="2">
    <citation type="journal article" date="2008" name="Genome Biol.">
        <title>Improved genome assembly and evidence-based global gene model set for the chordate Ciona intestinalis: new insight into intron and operon populations.</title>
        <authorList>
            <person name="Satou Y."/>
            <person name="Mineta K."/>
            <person name="Ogasawara M."/>
            <person name="Sasakura Y."/>
            <person name="Shoguchi E."/>
            <person name="Ueno K."/>
            <person name="Yamada L."/>
            <person name="Matsumoto J."/>
            <person name="Wasserscheid J."/>
            <person name="Dewar K."/>
            <person name="Wiley G.B."/>
            <person name="Macmil S.L."/>
            <person name="Roe B.A."/>
            <person name="Zeller R.W."/>
            <person name="Hastings K.E."/>
            <person name="Lemaire P."/>
            <person name="Lindquist E."/>
            <person name="Endo T."/>
            <person name="Hotta K."/>
            <person name="Inaba K."/>
        </authorList>
    </citation>
    <scope>NUCLEOTIDE SEQUENCE [LARGE SCALE GENOMIC DNA]</scope>
    <source>
        <strain evidence="3">wild type</strain>
    </source>
</reference>
<gene>
    <name evidence="3" type="primary">LOC100178594</name>
</gene>
<feature type="binding site" evidence="2">
    <location>
        <position position="65"/>
    </location>
    <ligand>
        <name>substrate</name>
    </ligand>
</feature>
<reference evidence="3" key="3">
    <citation type="submission" date="2025-08" db="UniProtKB">
        <authorList>
            <consortium name="Ensembl"/>
        </authorList>
    </citation>
    <scope>IDENTIFICATION</scope>
</reference>
<organism evidence="3 4">
    <name type="scientific">Ciona intestinalis</name>
    <name type="common">Transparent sea squirt</name>
    <name type="synonym">Ascidia intestinalis</name>
    <dbReference type="NCBI Taxonomy" id="7719"/>
    <lineage>
        <taxon>Eukaryota</taxon>
        <taxon>Metazoa</taxon>
        <taxon>Chordata</taxon>
        <taxon>Tunicata</taxon>
        <taxon>Ascidiacea</taxon>
        <taxon>Phlebobranchia</taxon>
        <taxon>Cionidae</taxon>
        <taxon>Ciona</taxon>
    </lineage>
</organism>
<dbReference type="GO" id="GO:0005829">
    <property type="term" value="C:cytosol"/>
    <property type="evidence" value="ECO:0000318"/>
    <property type="project" value="GO_Central"/>
</dbReference>
<dbReference type="Pfam" id="PF00300">
    <property type="entry name" value="His_Phos_1"/>
    <property type="match status" value="1"/>
</dbReference>
<dbReference type="Proteomes" id="UP000008144">
    <property type="component" value="Chromosome 4"/>
</dbReference>
<dbReference type="OrthoDB" id="354304at2759"/>
<accession>F6YC04</accession>
<dbReference type="InterPro" id="IPR013078">
    <property type="entry name" value="His_Pase_superF_clade-1"/>
</dbReference>
<dbReference type="HOGENOM" id="CLU_033323_16_0_1"/>
<accession>A0A1W2W9Q8</accession>
<dbReference type="GO" id="GO:0004331">
    <property type="term" value="F:fructose-2,6-bisphosphate 2-phosphatase activity"/>
    <property type="evidence" value="ECO:0000318"/>
    <property type="project" value="GO_Central"/>
</dbReference>
<proteinExistence type="predicted"/>
<dbReference type="STRING" id="7719.ENSCINP00000024844"/>
<evidence type="ECO:0000313" key="3">
    <source>
        <dbReference type="Ensembl" id="ENSCINP00000024844.2"/>
    </source>
</evidence>
<sequence length="261" mass="29231">MSKNGVEKFFLTFVRHGETNLNLEGVLQGHVNAPLNETGQQQASEIGKHLQNEKYTHIYSSDLDRAFHTCSILLQKNKHAVSHVTSSNKMSDVKDLIKVDKKLRERKFGSMEGKPWHFLHKAAKAAGLDEIDFIPPGAESMHEVSVRGKEFFIDLCKTLCQDWKPNSGNMNVCPNVLVVSHGGYIRSTIRMFHTDFGCPLQRYILQSFMVNCAKACFEVTLPSIEENENSFQLDASSSSATTVDRCLEGITLKCTAYNVTA</sequence>
<dbReference type="AlphaFoldDB" id="F6YC04"/>
<feature type="binding site" evidence="2">
    <location>
        <position position="101"/>
    </location>
    <ligand>
        <name>substrate</name>
    </ligand>
</feature>
<dbReference type="KEGG" id="cin:100178594"/>
<dbReference type="Ensembl" id="ENSCINT00000025090.2">
    <property type="protein sequence ID" value="ENSCINP00000024844.2"/>
    <property type="gene ID" value="ENSCING00000013560.2"/>
</dbReference>
<dbReference type="GeneID" id="100178594"/>
<dbReference type="RefSeq" id="XP_002127190.1">
    <property type="nucleotide sequence ID" value="XM_002127154.5"/>
</dbReference>
<dbReference type="PANTHER" id="PTHR46517">
    <property type="entry name" value="FRUCTOSE-2,6-BISPHOSPHATASE TIGAR"/>
    <property type="match status" value="1"/>
</dbReference>
<dbReference type="InParanoid" id="F6YC04"/>
<keyword evidence="1" id="KW-0378">Hydrolase</keyword>